<dbReference type="Proteomes" id="UP000799776">
    <property type="component" value="Unassembled WGS sequence"/>
</dbReference>
<dbReference type="PANTHER" id="PTHR39468:SF1">
    <property type="entry name" value="MTF2-LIKE C-TERMINAL DOMAIN-CONTAINING PROTEIN"/>
    <property type="match status" value="1"/>
</dbReference>
<dbReference type="PANTHER" id="PTHR39468">
    <property type="entry name" value="CHROMOSOME 7, WHOLE GENOME SHOTGUN SEQUENCE"/>
    <property type="match status" value="1"/>
</dbReference>
<evidence type="ECO:0000259" key="2">
    <source>
        <dbReference type="Pfam" id="PF19189"/>
    </source>
</evidence>
<name>A0A9P4HZE1_9PEZI</name>
<accession>A0A9P4HZE1</accession>
<comment type="caution">
    <text evidence="3">The sequence shown here is derived from an EMBL/GenBank/DDBJ whole genome shotgun (WGS) entry which is preliminary data.</text>
</comment>
<feature type="region of interest" description="Disordered" evidence="1">
    <location>
        <begin position="53"/>
        <end position="115"/>
    </location>
</feature>
<evidence type="ECO:0000256" key="1">
    <source>
        <dbReference type="SAM" id="MobiDB-lite"/>
    </source>
</evidence>
<gene>
    <name evidence="3" type="ORF">K490DRAFT_64700</name>
</gene>
<dbReference type="EMBL" id="ML978716">
    <property type="protein sequence ID" value="KAF2088658.1"/>
    <property type="molecule type" value="Genomic_DNA"/>
</dbReference>
<organism evidence="3 4">
    <name type="scientific">Saccharata proteae CBS 121410</name>
    <dbReference type="NCBI Taxonomy" id="1314787"/>
    <lineage>
        <taxon>Eukaryota</taxon>
        <taxon>Fungi</taxon>
        <taxon>Dikarya</taxon>
        <taxon>Ascomycota</taxon>
        <taxon>Pezizomycotina</taxon>
        <taxon>Dothideomycetes</taxon>
        <taxon>Dothideomycetes incertae sedis</taxon>
        <taxon>Botryosphaeriales</taxon>
        <taxon>Saccharataceae</taxon>
        <taxon>Saccharata</taxon>
    </lineage>
</organism>
<dbReference type="Pfam" id="PF19189">
    <property type="entry name" value="Mtf2"/>
    <property type="match status" value="1"/>
</dbReference>
<evidence type="ECO:0000313" key="4">
    <source>
        <dbReference type="Proteomes" id="UP000799776"/>
    </source>
</evidence>
<feature type="compositionally biased region" description="Basic and acidic residues" evidence="1">
    <location>
        <begin position="90"/>
        <end position="101"/>
    </location>
</feature>
<dbReference type="GO" id="GO:0005739">
    <property type="term" value="C:mitochondrion"/>
    <property type="evidence" value="ECO:0007669"/>
    <property type="project" value="InterPro"/>
</dbReference>
<evidence type="ECO:0000313" key="3">
    <source>
        <dbReference type="EMBL" id="KAF2088658.1"/>
    </source>
</evidence>
<dbReference type="OrthoDB" id="2444174at2759"/>
<proteinExistence type="predicted"/>
<feature type="domain" description="Mtf2-like C-terminal" evidence="2">
    <location>
        <begin position="221"/>
        <end position="399"/>
    </location>
</feature>
<dbReference type="AlphaFoldDB" id="A0A9P4HZE1"/>
<dbReference type="InterPro" id="IPR040009">
    <property type="entry name" value="Mtf2/C5D6.12-like"/>
</dbReference>
<protein>
    <recommendedName>
        <fullName evidence="2">Mtf2-like C-terminal domain-containing protein</fullName>
    </recommendedName>
</protein>
<reference evidence="3" key="1">
    <citation type="journal article" date="2020" name="Stud. Mycol.">
        <title>101 Dothideomycetes genomes: a test case for predicting lifestyles and emergence of pathogens.</title>
        <authorList>
            <person name="Haridas S."/>
            <person name="Albert R."/>
            <person name="Binder M."/>
            <person name="Bloem J."/>
            <person name="Labutti K."/>
            <person name="Salamov A."/>
            <person name="Andreopoulos B."/>
            <person name="Baker S."/>
            <person name="Barry K."/>
            <person name="Bills G."/>
            <person name="Bluhm B."/>
            <person name="Cannon C."/>
            <person name="Castanera R."/>
            <person name="Culley D."/>
            <person name="Daum C."/>
            <person name="Ezra D."/>
            <person name="Gonzalez J."/>
            <person name="Henrissat B."/>
            <person name="Kuo A."/>
            <person name="Liang C."/>
            <person name="Lipzen A."/>
            <person name="Lutzoni F."/>
            <person name="Magnuson J."/>
            <person name="Mondo S."/>
            <person name="Nolan M."/>
            <person name="Ohm R."/>
            <person name="Pangilinan J."/>
            <person name="Park H.-J."/>
            <person name="Ramirez L."/>
            <person name="Alfaro M."/>
            <person name="Sun H."/>
            <person name="Tritt A."/>
            <person name="Yoshinaga Y."/>
            <person name="Zwiers L.-H."/>
            <person name="Turgeon B."/>
            <person name="Goodwin S."/>
            <person name="Spatafora J."/>
            <person name="Crous P."/>
            <person name="Grigoriev I."/>
        </authorList>
    </citation>
    <scope>NUCLEOTIDE SEQUENCE</scope>
    <source>
        <strain evidence="3">CBS 121410</strain>
    </source>
</reference>
<feature type="compositionally biased region" description="Basic and acidic residues" evidence="1">
    <location>
        <begin position="69"/>
        <end position="81"/>
    </location>
</feature>
<sequence length="433" mass="49120">MSAPPSIRVLSTGRSTLLPFLYRTRTIQQVRPRNPQLQLQSRSLHRTRALRRPVYGDGNDAPGVLFPSRKSDSFNDHRSDALEDTDLEIPFEHESAPRDYGEVEPESGRPSTMTESERRIFARLYKGISQNPSGRRDMDKKTAPEPVPYEAIDELDAILERATRPGKSGDTHAKSHSIREVAQSALGLRSSVPGYDTFDADEDDGDDPIKLARREQFQRVDRLLRSADTDLELWNVLENEVFAVIKRLDLDGRQQGSLEGEAEAAVNDMDQQKISDLAIIGPNYPSFLLMAVRQLRVEFPSSSLLLAIIPAIKKLGRGSYALGASTLLYNELIKGLWLTYSDFQAINELLQEMDTGGVEFDHDTLDLLERIRKTAGKIKGVHTQFPDEFTTVWQTERFKRGLKKILGWREVIWSRLEADALRRARERSELFNT</sequence>
<keyword evidence="4" id="KW-1185">Reference proteome</keyword>
<dbReference type="InterPro" id="IPR043837">
    <property type="entry name" value="Mtf2-like_C"/>
</dbReference>